<dbReference type="PROSITE" id="PS50966">
    <property type="entry name" value="ZF_SWIM"/>
    <property type="match status" value="1"/>
</dbReference>
<dbReference type="EMBL" id="JAVXUP010000066">
    <property type="protein sequence ID" value="KAK3039970.1"/>
    <property type="molecule type" value="Genomic_DNA"/>
</dbReference>
<evidence type="ECO:0000313" key="8">
    <source>
        <dbReference type="EMBL" id="KAK3039970.1"/>
    </source>
</evidence>
<dbReference type="PANTHER" id="PTHR31973:SF149">
    <property type="entry name" value="SWIM-TYPE DOMAIN-CONTAINING PROTEIN"/>
    <property type="match status" value="1"/>
</dbReference>
<evidence type="ECO:0000259" key="7">
    <source>
        <dbReference type="PROSITE" id="PS50966"/>
    </source>
</evidence>
<dbReference type="PANTHER" id="PTHR31973">
    <property type="entry name" value="POLYPROTEIN, PUTATIVE-RELATED"/>
    <property type="match status" value="1"/>
</dbReference>
<organism evidence="8 9">
    <name type="scientific">Escallonia herrerae</name>
    <dbReference type="NCBI Taxonomy" id="1293975"/>
    <lineage>
        <taxon>Eukaryota</taxon>
        <taxon>Viridiplantae</taxon>
        <taxon>Streptophyta</taxon>
        <taxon>Embryophyta</taxon>
        <taxon>Tracheophyta</taxon>
        <taxon>Spermatophyta</taxon>
        <taxon>Magnoliopsida</taxon>
        <taxon>eudicotyledons</taxon>
        <taxon>Gunneridae</taxon>
        <taxon>Pentapetalae</taxon>
        <taxon>asterids</taxon>
        <taxon>campanulids</taxon>
        <taxon>Escalloniales</taxon>
        <taxon>Escalloniaceae</taxon>
        <taxon>Escallonia</taxon>
    </lineage>
</organism>
<feature type="compositionally biased region" description="Low complexity" evidence="5">
    <location>
        <begin position="451"/>
        <end position="471"/>
    </location>
</feature>
<dbReference type="Pfam" id="PF00564">
    <property type="entry name" value="PB1"/>
    <property type="match status" value="1"/>
</dbReference>
<keyword evidence="2 4" id="KW-0863">Zinc-finger</keyword>
<feature type="transmembrane region" description="Helical" evidence="6">
    <location>
        <begin position="209"/>
        <end position="229"/>
    </location>
</feature>
<feature type="region of interest" description="Disordered" evidence="5">
    <location>
        <begin position="450"/>
        <end position="497"/>
    </location>
</feature>
<sequence>MQDSTYTYADPIYITWCMYPGTRDCVGLPKSEWALSRCIQVQESYLGCGVGNLLERCGIVRRRRARSSFSSRFDKVGQGAFEMGHKKGLFPCLLFASFSFGGSHLRRGVIVGWAVDMVGSQERMGVSHAFSSPHLSLEEVTWKTLLMEGNQLNSSQGWLSQPDGRHNLYFSMSLLTNLAQLQIDLRGALFLNHRGVWDNRPKLGARGGANVMSLLILMSLMSVISISFGSLMEEFLRIGGSLGILRIILIGASCQGKETEERMKEKEAWKSLPIFGGEVVPQLVPSSEGNAMAKGKLILICQSGGDFVTNEDGTLSYDGGEANAVNASFETLFDDLKLKLAELCNLEYTTVSIKYFLPGNRRILITIKHDKDLKRMFEFHGNSVTADIFVMGRTGFDRAALNMHASRETGIKVAETVNCVVLPTTAAKLSPVKRKRGAVDKVAAHIDSKVAAEATSESPTRATTSSSPASDSDADEDSDYISRSAVASRTKRKNTTEIDLGATPADTVKKRRRTASWKIGANGPTIVAVTDDAGGRRSRRKTSRSQSIAAVADETERKQAIVPSKDEFDSPLPIVIPDDVALEKLIASWRDGISGVGQEFKSVNEFRDALQKYAIAHRFVYKLKKNDTNRASGICVVDGCSWRIHASWVPTTRSFQIKKLNTLHSCDGESWKSAHPTKNWLVSIIKDKLRDSPHLKPKEIAKGISRDFGIELSYTQVFDNAHYGYSMYHLIENFKKNLKGPFNGDGKASLPQNLLAAAYAVRPNGFKRHMEEVKQISSQAYDWVMQIEPENWTSMLFKGEPYNEIIEDVAESYIKLMEDVWELTIIQKIEALIGMMIDITSNRRLDLAKWSTKLAPSKEKKLQEESLKGRNLRVLFSSDTLFEVRDDSSYVVNIDKRECSCLAWKETGLPCCHAIAVFNCTGRSVYDYCSRYFTVESFRLTYSESINPVPRFVRPLEKEEADSAEPGSGMPIEKEEAASAEPASVVPVEIEEVDTAEPGFDTPMEKEVANTTEPCSAKPVEKEVADSTNGASGTSVEKEVADSTGLPMEKEEADFTEPGSGVQVEGVVANSTEPVSGNPETRVAGSTKVCSGKHVKKDEADSSVIVLPPCPSRPLIQEKKERSEIEGATKRTVTCTRCKEAGHNKKSCKATL</sequence>
<dbReference type="AlphaFoldDB" id="A0AA88XCW4"/>
<dbReference type="GO" id="GO:0008270">
    <property type="term" value="F:zinc ion binding"/>
    <property type="evidence" value="ECO:0007669"/>
    <property type="project" value="UniProtKB-KW"/>
</dbReference>
<evidence type="ECO:0000256" key="2">
    <source>
        <dbReference type="ARBA" id="ARBA00022771"/>
    </source>
</evidence>
<evidence type="ECO:0000256" key="6">
    <source>
        <dbReference type="SAM" id="Phobius"/>
    </source>
</evidence>
<dbReference type="InterPro" id="IPR004332">
    <property type="entry name" value="Transposase_MuDR"/>
</dbReference>
<gene>
    <name evidence="8" type="ORF">RJ639_027160</name>
</gene>
<name>A0AA88XCW4_9ASTE</name>
<feature type="compositionally biased region" description="Polar residues" evidence="5">
    <location>
        <begin position="1026"/>
        <end position="1035"/>
    </location>
</feature>
<evidence type="ECO:0000256" key="5">
    <source>
        <dbReference type="SAM" id="MobiDB-lite"/>
    </source>
</evidence>
<keyword evidence="1" id="KW-0479">Metal-binding</keyword>
<dbReference type="InterPro" id="IPR007527">
    <property type="entry name" value="Znf_SWIM"/>
</dbReference>
<keyword evidence="6" id="KW-0472">Membrane</keyword>
<evidence type="ECO:0000256" key="4">
    <source>
        <dbReference type="PROSITE-ProRule" id="PRU00325"/>
    </source>
</evidence>
<feature type="region of interest" description="Disordered" evidence="5">
    <location>
        <begin position="528"/>
        <end position="547"/>
    </location>
</feature>
<evidence type="ECO:0000256" key="1">
    <source>
        <dbReference type="ARBA" id="ARBA00022723"/>
    </source>
</evidence>
<dbReference type="InterPro" id="IPR000270">
    <property type="entry name" value="PB1_dom"/>
</dbReference>
<feature type="compositionally biased region" description="Polar residues" evidence="5">
    <location>
        <begin position="1069"/>
        <end position="1079"/>
    </location>
</feature>
<dbReference type="Pfam" id="PF03108">
    <property type="entry name" value="DBD_Tnp_Mut"/>
    <property type="match status" value="1"/>
</dbReference>
<proteinExistence type="predicted"/>
<keyword evidence="9" id="KW-1185">Reference proteome</keyword>
<feature type="domain" description="SWIM-type" evidence="7">
    <location>
        <begin position="890"/>
        <end position="922"/>
    </location>
</feature>
<dbReference type="SUPFAM" id="SSF54277">
    <property type="entry name" value="CAD &amp; PB1 domains"/>
    <property type="match status" value="1"/>
</dbReference>
<dbReference type="SMART" id="SM00666">
    <property type="entry name" value="PB1"/>
    <property type="match status" value="1"/>
</dbReference>
<dbReference type="Proteomes" id="UP001188597">
    <property type="component" value="Unassembled WGS sequence"/>
</dbReference>
<keyword evidence="3" id="KW-0862">Zinc</keyword>
<evidence type="ECO:0000256" key="3">
    <source>
        <dbReference type="ARBA" id="ARBA00022833"/>
    </source>
</evidence>
<keyword evidence="6" id="KW-0812">Transmembrane</keyword>
<feature type="region of interest" description="Disordered" evidence="5">
    <location>
        <begin position="958"/>
        <end position="984"/>
    </location>
</feature>
<evidence type="ECO:0000313" key="9">
    <source>
        <dbReference type="Proteomes" id="UP001188597"/>
    </source>
</evidence>
<protein>
    <recommendedName>
        <fullName evidence="7">SWIM-type domain-containing protein</fullName>
    </recommendedName>
</protein>
<comment type="caution">
    <text evidence="8">The sequence shown here is derived from an EMBL/GenBank/DDBJ whole genome shotgun (WGS) entry which is preliminary data.</text>
</comment>
<accession>A0AA88XCW4</accession>
<dbReference type="Pfam" id="PF04434">
    <property type="entry name" value="SWIM"/>
    <property type="match status" value="1"/>
</dbReference>
<keyword evidence="6" id="KW-1133">Transmembrane helix</keyword>
<feature type="region of interest" description="Disordered" evidence="5">
    <location>
        <begin position="1010"/>
        <end position="1095"/>
    </location>
</feature>
<reference evidence="8" key="1">
    <citation type="submission" date="2022-12" db="EMBL/GenBank/DDBJ databases">
        <title>Draft genome assemblies for two species of Escallonia (Escalloniales).</title>
        <authorList>
            <person name="Chanderbali A."/>
            <person name="Dervinis C."/>
            <person name="Anghel I."/>
            <person name="Soltis D."/>
            <person name="Soltis P."/>
            <person name="Zapata F."/>
        </authorList>
    </citation>
    <scope>NUCLEOTIDE SEQUENCE</scope>
    <source>
        <strain evidence="8">UCBG64.0493</strain>
        <tissue evidence="8">Leaf</tissue>
    </source>
</reference>
<dbReference type="InterPro" id="IPR006564">
    <property type="entry name" value="Znf_PMZ"/>
</dbReference>
<dbReference type="SMART" id="SM00575">
    <property type="entry name" value="ZnF_PMZ"/>
    <property type="match status" value="1"/>
</dbReference>